<proteinExistence type="predicted"/>
<evidence type="ECO:0000259" key="1">
    <source>
        <dbReference type="Pfam" id="PF13966"/>
    </source>
</evidence>
<keyword evidence="3" id="KW-1185">Reference proteome</keyword>
<reference evidence="2 3" key="1">
    <citation type="submission" date="2015-06" db="EMBL/GenBank/DDBJ databases">
        <title>Expansion of signal transduction pathways in fungi by whole-genome duplication.</title>
        <authorList>
            <consortium name="DOE Joint Genome Institute"/>
            <person name="Corrochano L.M."/>
            <person name="Kuo A."/>
            <person name="Marcet-Houben M."/>
            <person name="Polaino S."/>
            <person name="Salamov A."/>
            <person name="Villalobos J.M."/>
            <person name="Alvarez M.I."/>
            <person name="Avalos J."/>
            <person name="Benito E.P."/>
            <person name="Benoit I."/>
            <person name="Burger G."/>
            <person name="Camino L.P."/>
            <person name="Canovas D."/>
            <person name="Cerda-Olmedo E."/>
            <person name="Cheng J.-F."/>
            <person name="Dominguez A."/>
            <person name="Elias M."/>
            <person name="Eslava A.P."/>
            <person name="Glaser F."/>
            <person name="Grimwood J."/>
            <person name="Gutierrez G."/>
            <person name="Heitman J."/>
            <person name="Henrissat B."/>
            <person name="Iturriaga E.A."/>
            <person name="Lang B.F."/>
            <person name="Lavin J.L."/>
            <person name="Lee S."/>
            <person name="Li W."/>
            <person name="Lindquist E."/>
            <person name="Lopez-Garcia S."/>
            <person name="Luque E.M."/>
            <person name="Marcos A.T."/>
            <person name="Martin J."/>
            <person name="Mccluskey K."/>
            <person name="Medina H.R."/>
            <person name="Miralles-Duran A."/>
            <person name="Miyazaki A."/>
            <person name="Munoz-Torres E."/>
            <person name="Oguiza J.A."/>
            <person name="Ohm R."/>
            <person name="Olmedo M."/>
            <person name="Orejas M."/>
            <person name="Ortiz-Castellanos L."/>
            <person name="Pisabarro A.G."/>
            <person name="Rodriguez-Romero J."/>
            <person name="Ruiz-Herrera J."/>
            <person name="Ruiz-Vazquez R."/>
            <person name="Sanz C."/>
            <person name="Schackwitz W."/>
            <person name="Schmutz J."/>
            <person name="Shahriari M."/>
            <person name="Shelest E."/>
            <person name="Silva-Franco F."/>
            <person name="Soanes D."/>
            <person name="Syed K."/>
            <person name="Tagua V.G."/>
            <person name="Talbot N.J."/>
            <person name="Thon M."/>
            <person name="De Vries R.P."/>
            <person name="Wiebenga A."/>
            <person name="Yadav J.S."/>
            <person name="Braun E.L."/>
            <person name="Baker S."/>
            <person name="Garre V."/>
            <person name="Horwitz B."/>
            <person name="Torres-Martinez S."/>
            <person name="Idnurm A."/>
            <person name="Herrera-Estrella A."/>
            <person name="Gabaldon T."/>
            <person name="Grigoriev I.V."/>
        </authorList>
    </citation>
    <scope>NUCLEOTIDE SEQUENCE [LARGE SCALE GENOMIC DNA]</scope>
    <source>
        <strain evidence="2 3">CBS 277.49</strain>
    </source>
</reference>
<dbReference type="EMBL" id="AMYB01000001">
    <property type="protein sequence ID" value="OAD09059.1"/>
    <property type="molecule type" value="Genomic_DNA"/>
</dbReference>
<organism evidence="2 3">
    <name type="scientific">Mucor lusitanicus CBS 277.49</name>
    <dbReference type="NCBI Taxonomy" id="747725"/>
    <lineage>
        <taxon>Eukaryota</taxon>
        <taxon>Fungi</taxon>
        <taxon>Fungi incertae sedis</taxon>
        <taxon>Mucoromycota</taxon>
        <taxon>Mucoromycotina</taxon>
        <taxon>Mucoromycetes</taxon>
        <taxon>Mucorales</taxon>
        <taxon>Mucorineae</taxon>
        <taxon>Mucoraceae</taxon>
        <taxon>Mucor</taxon>
    </lineage>
</organism>
<gene>
    <name evidence="2" type="ORF">MUCCIDRAFT_106032</name>
</gene>
<dbReference type="VEuPathDB" id="FungiDB:MUCCIDRAFT_106032"/>
<dbReference type="OrthoDB" id="2276072at2759"/>
<accession>A0A168QCR1</accession>
<dbReference type="AlphaFoldDB" id="A0A168QCR1"/>
<dbReference type="Pfam" id="PF13966">
    <property type="entry name" value="zf-RVT"/>
    <property type="match status" value="1"/>
</dbReference>
<dbReference type="STRING" id="747725.A0A168QCR1"/>
<dbReference type="Proteomes" id="UP000077051">
    <property type="component" value="Unassembled WGS sequence"/>
</dbReference>
<name>A0A168QCR1_MUCCL</name>
<comment type="caution">
    <text evidence="2">The sequence shown here is derived from an EMBL/GenBank/DDBJ whole genome shotgun (WGS) entry which is preliminary data.</text>
</comment>
<protein>
    <recommendedName>
        <fullName evidence="1">Reverse transcriptase zinc-binding domain-containing protein</fullName>
    </recommendedName>
</protein>
<sequence length="464" mass="53105">MYNSKDREILLEATVLNSLIFSKLWYVLRVTPLTQKDFRQLRSLAIQFLRRNIFPVIPWSVWTLPKEKGGLGVVDIQVQASALYFRWLHPLLAYEQPVLDAHPVSYLLSYHIRNINGYSHHQIPLLFPVTRRNKGLKRQRTGTVDMLYRAADYLPKTFGAAQLNTSTAMALPLQVAFYVAPSSTLVLPLRVKEMMVSDVFQLDGRLNFVHWKDTRDPSLLQFKRTPPIVFRALASGTLKFQPYFAPVCSPAPLVDSDVSFAPLANQIRLHDGQPLGNVSPSAKAFRLTVTASAPQPLALRNVSAAHWKFFWSLSLTYVQRNVIYRFINGCIPNRRRLHYMMPTVFDSPNCLVCLSAIDSASHLLFDCPTKEKIWQGVIFEFLWPTTTIHAIKEALLSLDFSNLWYCQVPGIRPYRILLICLSKIWLAHMRFVFDNIAIVPESVLVTIRSAVRQTVEEDQIHSQL</sequence>
<dbReference type="InterPro" id="IPR026960">
    <property type="entry name" value="RVT-Znf"/>
</dbReference>
<evidence type="ECO:0000313" key="3">
    <source>
        <dbReference type="Proteomes" id="UP000077051"/>
    </source>
</evidence>
<evidence type="ECO:0000313" key="2">
    <source>
        <dbReference type="EMBL" id="OAD09059.1"/>
    </source>
</evidence>
<feature type="domain" description="Reverse transcriptase zinc-binding" evidence="1">
    <location>
        <begin position="303"/>
        <end position="374"/>
    </location>
</feature>